<feature type="compositionally biased region" description="Acidic residues" evidence="3">
    <location>
        <begin position="385"/>
        <end position="409"/>
    </location>
</feature>
<feature type="compositionally biased region" description="Pro residues" evidence="3">
    <location>
        <begin position="1031"/>
        <end position="1044"/>
    </location>
</feature>
<evidence type="ECO:0000313" key="7">
    <source>
        <dbReference type="Proteomes" id="UP000324748"/>
    </source>
</evidence>
<evidence type="ECO:0000256" key="1">
    <source>
        <dbReference type="ARBA" id="ARBA00022443"/>
    </source>
</evidence>
<sequence>MSKSYPYQARAMMRFKAQDGQFVLGSNQLVTVTGQTDDEGDWLDVTDQDGRSGSVPAGFLIEIEPEHPHPAPLPSIPLSTSDDLQDRSPDPPKPTNDAAGPVKTPSQPHLTDIPASIERSPSDGRIAQKPISDASSIVPTPPPVGETSPKSSNDLVESLEPAAQPQTTKIPSSIEKPSSTDPISYKATSDASSNFPTTPPASKPNPLPARASHDPPNSQPLSTPSKAPPTPAAKPNALRDRIAMFNKPAPVASSPPPNTRPKPPIARKPMNIPPPAPPIEAAQDTQSSTPAPPQDERTRSTEPGGMSAADAEESVKAGGSLKDRIRLLQQQQQQQAMAAEQTPTAPKPKREWKRPPAAPADEPNPVVPIVPSAPQEIPSAAENISDLDSEAVPDSTEVDPIDAVEEDDEVARRRRIAERMAKLGGARMGFGFPGPAVPPKPSLPHHSSEGSSQAPDEPSKEEFSALPPERIIMPTIPKRAAPPRRKAPALSKSPSAVETPLDDQPKSINAPDDQSKPQPEDNLSKEEDDDGLRVVADSSALATEPSDNAAQLSDDNYHPPPMMGDAITQSQEDSTPDELSEEPVQDLEYVPIPSEKDPSDDHSTNEYPLHQQIDSSDEPTQAVRQSTIGSSSSIEPNLLPQLPHETHRSHEEPDHQLAPSDKSLGRSSFDNAMPSTEQKPHTSGVSSLGHAQEKHTIAPQVLNPPADPDEQSHDSIDTRTSSTRPPSPAKFNALEEEKHPQPPLPPTRSMSTSLANEAIGAGPLSPVLDSEVEPLLAAHKSDSLPPVAEPVSCLSTVPPPQSSILTSDTHRPDHDQDEGDALAPHALDTQPTRAPAIAEPISVDAVSATIPKADSTGEAINQGAVECTPTEDEDEEVCRRQRIAERLAKMGGRSMMGGASPRRPLPEPPVVQHTLTTEDESLDTMETRENPAEVVTEDNQTENVPVDNTEEEEDESARRRRIAERMAKMGGRPMMGGMVSMFPQQSPGGAASGPKSTSTANTAPSPAQPTRALPPAAHPQKSNSIDSNSVPSPPRRAAPVPTIPDPTDRPEESPPIPPNRPRIPSTSQVESEGAHSDRSPGTMSSHRPRIPNAYSSPKRSSIPSQSRLADEQLPNPAENHSEDLANVPYENAELLPATPPRRSIPKLPTAPLAVSVLGSSDQRVVPTEYMPEEPIEPESDPGVGQALDPEQIYRAPRGDLGSEETTEMGLPVPAHHQMDRMNSFKARDLDIASERWWRLRPVAPPSSVTSLDDVLIRLQGTSSLKKGITISQYELIVIRDDYSKTVVNVKFGDNPEDESSTELTQSHYPPPEPYEIGQLQTLSHSLGPQIVSRAKDKEDEKGFKGLDGFSFVKTIIQSLGNALEPVGSTFGQVIYHCNVIHDSKGSQPEIHIKDDIRPGDIVASYGASFKGKGIGHNSMNLGSSISPHTGVVSENDIKKNKFKAFGVFNGKVELMSYRFVNLTLLHFMLVMVGLARLPS</sequence>
<protein>
    <recommendedName>
        <fullName evidence="4">SH3 domain-containing protein</fullName>
    </recommendedName>
</protein>
<evidence type="ECO:0000256" key="3">
    <source>
        <dbReference type="SAM" id="MobiDB-lite"/>
    </source>
</evidence>
<dbReference type="InterPro" id="IPR057402">
    <property type="entry name" value="AIM3_BBC1_C"/>
</dbReference>
<feature type="compositionally biased region" description="Basic and acidic residues" evidence="3">
    <location>
        <begin position="594"/>
        <end position="604"/>
    </location>
</feature>
<feature type="compositionally biased region" description="Acidic residues" evidence="3">
    <location>
        <begin position="36"/>
        <end position="47"/>
    </location>
</feature>
<feature type="compositionally biased region" description="Polar residues" evidence="3">
    <location>
        <begin position="545"/>
        <end position="554"/>
    </location>
</feature>
<feature type="region of interest" description="Disordered" evidence="3">
    <location>
        <begin position="779"/>
        <end position="825"/>
    </location>
</feature>
<dbReference type="SUPFAM" id="SSF50044">
    <property type="entry name" value="SH3-domain"/>
    <property type="match status" value="1"/>
</dbReference>
<evidence type="ECO:0000313" key="8">
    <source>
        <dbReference type="Proteomes" id="UP000325313"/>
    </source>
</evidence>
<feature type="compositionally biased region" description="Polar residues" evidence="3">
    <location>
        <begin position="994"/>
        <end position="1005"/>
    </location>
</feature>
<feature type="region of interest" description="Disordered" evidence="3">
    <location>
        <begin position="34"/>
        <end position="410"/>
    </location>
</feature>
<feature type="region of interest" description="Disordered" evidence="3">
    <location>
        <begin position="888"/>
        <end position="1122"/>
    </location>
</feature>
<feature type="compositionally biased region" description="Polar residues" evidence="3">
    <location>
        <begin position="612"/>
        <end position="635"/>
    </location>
</feature>
<feature type="domain" description="SH3" evidence="4">
    <location>
        <begin position="4"/>
        <end position="65"/>
    </location>
</feature>
<comment type="caution">
    <text evidence="5">The sequence shown here is derived from an EMBL/GenBank/DDBJ whole genome shotgun (WGS) entry which is preliminary data.</text>
</comment>
<proteinExistence type="predicted"/>
<feature type="compositionally biased region" description="Pro residues" evidence="3">
    <location>
        <begin position="197"/>
        <end position="207"/>
    </location>
</feature>
<keyword evidence="7" id="KW-1185">Reference proteome</keyword>
<feature type="compositionally biased region" description="Basic and acidic residues" evidence="3">
    <location>
        <begin position="513"/>
        <end position="525"/>
    </location>
</feature>
<dbReference type="Pfam" id="PF25459">
    <property type="entry name" value="AIM3_BBC1_C"/>
    <property type="match status" value="1"/>
</dbReference>
<feature type="compositionally biased region" description="Polar residues" evidence="3">
    <location>
        <begin position="164"/>
        <end position="196"/>
    </location>
</feature>
<evidence type="ECO:0000313" key="6">
    <source>
        <dbReference type="EMBL" id="KAA1105349.1"/>
    </source>
</evidence>
<dbReference type="PROSITE" id="PS50002">
    <property type="entry name" value="SH3"/>
    <property type="match status" value="1"/>
</dbReference>
<evidence type="ECO:0000259" key="4">
    <source>
        <dbReference type="PROSITE" id="PS50002"/>
    </source>
</evidence>
<dbReference type="InterPro" id="IPR036028">
    <property type="entry name" value="SH3-like_dom_sf"/>
</dbReference>
<dbReference type="EMBL" id="VDEP01000406">
    <property type="protein sequence ID" value="KAA1088362.1"/>
    <property type="molecule type" value="Genomic_DNA"/>
</dbReference>
<dbReference type="Gene3D" id="2.30.30.40">
    <property type="entry name" value="SH3 Domains"/>
    <property type="match status" value="1"/>
</dbReference>
<dbReference type="PRINTS" id="PR01217">
    <property type="entry name" value="PRICHEXTENSN"/>
</dbReference>
<organism evidence="5 8">
    <name type="scientific">Puccinia graminis f. sp. tritici</name>
    <dbReference type="NCBI Taxonomy" id="56615"/>
    <lineage>
        <taxon>Eukaryota</taxon>
        <taxon>Fungi</taxon>
        <taxon>Dikarya</taxon>
        <taxon>Basidiomycota</taxon>
        <taxon>Pucciniomycotina</taxon>
        <taxon>Pucciniomycetes</taxon>
        <taxon>Pucciniales</taxon>
        <taxon>Pucciniaceae</taxon>
        <taxon>Puccinia</taxon>
    </lineage>
</organism>
<dbReference type="OrthoDB" id="2500858at2759"/>
<evidence type="ECO:0000313" key="5">
    <source>
        <dbReference type="EMBL" id="KAA1088362.1"/>
    </source>
</evidence>
<evidence type="ECO:0000256" key="2">
    <source>
        <dbReference type="PROSITE-ProRule" id="PRU00192"/>
    </source>
</evidence>
<name>A0A5B0NIF3_PUCGR</name>
<dbReference type="EMBL" id="VSWC01000040">
    <property type="protein sequence ID" value="KAA1105349.1"/>
    <property type="molecule type" value="Genomic_DNA"/>
</dbReference>
<feature type="compositionally biased region" description="Basic and acidic residues" evidence="3">
    <location>
        <begin position="644"/>
        <end position="655"/>
    </location>
</feature>
<feature type="compositionally biased region" description="Low complexity" evidence="3">
    <location>
        <begin position="1095"/>
        <end position="1107"/>
    </location>
</feature>
<feature type="compositionally biased region" description="Polar residues" evidence="3">
    <location>
        <begin position="665"/>
        <end position="686"/>
    </location>
</feature>
<keyword evidence="1 2" id="KW-0728">SH3 domain</keyword>
<feature type="compositionally biased region" description="Pro residues" evidence="3">
    <location>
        <begin position="253"/>
        <end position="278"/>
    </location>
</feature>
<feature type="compositionally biased region" description="Acidic residues" evidence="3">
    <location>
        <begin position="574"/>
        <end position="585"/>
    </location>
</feature>
<dbReference type="Proteomes" id="UP000324748">
    <property type="component" value="Unassembled WGS sequence"/>
</dbReference>
<feature type="region of interest" description="Disordered" evidence="3">
    <location>
        <begin position="424"/>
        <end position="766"/>
    </location>
</feature>
<reference evidence="7 8" key="1">
    <citation type="submission" date="2019-05" db="EMBL/GenBank/DDBJ databases">
        <title>Emergence of the Ug99 lineage of the wheat stem rust pathogen through somatic hybridization.</title>
        <authorList>
            <person name="Li F."/>
            <person name="Upadhyaya N.M."/>
            <person name="Sperschneider J."/>
            <person name="Matny O."/>
            <person name="Nguyen-Phuc H."/>
            <person name="Mago R."/>
            <person name="Raley C."/>
            <person name="Miller M.E."/>
            <person name="Silverstein K.A.T."/>
            <person name="Henningsen E."/>
            <person name="Hirsch C.D."/>
            <person name="Visser B."/>
            <person name="Pretorius Z.A."/>
            <person name="Steffenson B.J."/>
            <person name="Schwessinger B."/>
            <person name="Dodds P.N."/>
            <person name="Figueroa M."/>
        </authorList>
    </citation>
    <scope>NUCLEOTIDE SEQUENCE [LARGE SCALE GENOMIC DNA]</scope>
    <source>
        <strain evidence="6">21-0</strain>
        <strain evidence="5 8">Ug99</strain>
    </source>
</reference>
<gene>
    <name evidence="6" type="ORF">PGT21_003689</name>
    <name evidence="5" type="ORF">PGTUg99_018880</name>
</gene>
<accession>A0A5B0NIF3</accession>
<dbReference type="CDD" id="cd00174">
    <property type="entry name" value="SH3"/>
    <property type="match status" value="1"/>
</dbReference>
<dbReference type="Proteomes" id="UP000325313">
    <property type="component" value="Unassembled WGS sequence"/>
</dbReference>
<dbReference type="InterPro" id="IPR001452">
    <property type="entry name" value="SH3_domain"/>
</dbReference>